<reference evidence="1 2" key="1">
    <citation type="submission" date="2024-02" db="EMBL/GenBank/DDBJ databases">
        <authorList>
            <person name="Chen Y."/>
            <person name="Shah S."/>
            <person name="Dougan E. K."/>
            <person name="Thang M."/>
            <person name="Chan C."/>
        </authorList>
    </citation>
    <scope>NUCLEOTIDE SEQUENCE [LARGE SCALE GENOMIC DNA]</scope>
</reference>
<feature type="non-terminal residue" evidence="1">
    <location>
        <position position="1"/>
    </location>
</feature>
<dbReference type="Proteomes" id="UP001642484">
    <property type="component" value="Unassembled WGS sequence"/>
</dbReference>
<evidence type="ECO:0000313" key="2">
    <source>
        <dbReference type="Proteomes" id="UP001642484"/>
    </source>
</evidence>
<sequence length="250" mass="28632">DIYSDDPNIFKQIIELVVNDWKDLEEGGFEVPGFGTMFPIIVGNKGDWSYLVTSANLERSYRRAPRGRQEAKKAMKDPPGICYLCMGGTREGDWEDLNVARRLIRDARLIGSTTPPWSEEPPWTRLLHDESPGGKHRFHKIDIWHTFHMGVGKAWIASSVKLLQFVTGETSVDKRVEILNQDFLQYCAENRKTKYLKKLEPRTFGLKGTEPMASWNKAHVTATLLEWMQSYIEKNQAACDADPELRFVVA</sequence>
<organism evidence="1 2">
    <name type="scientific">Durusdinium trenchii</name>
    <dbReference type="NCBI Taxonomy" id="1381693"/>
    <lineage>
        <taxon>Eukaryota</taxon>
        <taxon>Sar</taxon>
        <taxon>Alveolata</taxon>
        <taxon>Dinophyceae</taxon>
        <taxon>Suessiales</taxon>
        <taxon>Symbiodiniaceae</taxon>
        <taxon>Durusdinium</taxon>
    </lineage>
</organism>
<keyword evidence="2" id="KW-1185">Reference proteome</keyword>
<evidence type="ECO:0000313" key="1">
    <source>
        <dbReference type="EMBL" id="CAK9007549.1"/>
    </source>
</evidence>
<protein>
    <submittedName>
        <fullName evidence="1">Uncharacterized protein</fullName>
    </submittedName>
</protein>
<proteinExistence type="predicted"/>
<name>A0ABP0IZQ4_9DINO</name>
<gene>
    <name evidence="1" type="ORF">CCMP2556_LOCUS8887</name>
</gene>
<dbReference type="EMBL" id="CAXAMN010004078">
    <property type="protein sequence ID" value="CAK9007549.1"/>
    <property type="molecule type" value="Genomic_DNA"/>
</dbReference>
<comment type="caution">
    <text evidence="1">The sequence shown here is derived from an EMBL/GenBank/DDBJ whole genome shotgun (WGS) entry which is preliminary data.</text>
</comment>
<accession>A0ABP0IZQ4</accession>